<dbReference type="InterPro" id="IPR002105">
    <property type="entry name" value="Dockerin_1_rpt"/>
</dbReference>
<dbReference type="GO" id="GO:0005737">
    <property type="term" value="C:cytoplasm"/>
    <property type="evidence" value="ECO:0007669"/>
    <property type="project" value="UniProtKB-SubCell"/>
</dbReference>
<keyword evidence="22" id="KW-1185">Reference proteome</keyword>
<dbReference type="SUPFAM" id="SSF50952">
    <property type="entry name" value="Soluble quinoprotein glucose dehydrogenase"/>
    <property type="match status" value="1"/>
</dbReference>
<evidence type="ECO:0000256" key="13">
    <source>
        <dbReference type="ARBA" id="ARBA00023069"/>
    </source>
</evidence>
<name>A0A517TWF5_9BACT</name>
<dbReference type="PANTHER" id="PTHR13460:SF0">
    <property type="entry name" value="MALECTIN"/>
    <property type="match status" value="1"/>
</dbReference>
<evidence type="ECO:0000256" key="15">
    <source>
        <dbReference type="ARBA" id="ARBA00023180"/>
    </source>
</evidence>
<dbReference type="SUPFAM" id="SSF49785">
    <property type="entry name" value="Galactose-binding domain-like"/>
    <property type="match status" value="1"/>
</dbReference>
<keyword evidence="13" id="KW-0969">Cilium</keyword>
<dbReference type="RefSeq" id="WP_145432244.1">
    <property type="nucleotide sequence ID" value="NZ_CP036339.1"/>
</dbReference>
<evidence type="ECO:0000256" key="8">
    <source>
        <dbReference type="ARBA" id="ARBA00022692"/>
    </source>
</evidence>
<keyword evidence="10" id="KW-0256">Endoplasmic reticulum</keyword>
<dbReference type="Pfam" id="PF11721">
    <property type="entry name" value="Malectin"/>
    <property type="match status" value="1"/>
</dbReference>
<dbReference type="Pfam" id="PF18884">
    <property type="entry name" value="TSP3_bac"/>
    <property type="match status" value="1"/>
</dbReference>
<dbReference type="Gene3D" id="2.60.40.10">
    <property type="entry name" value="Immunoglobulins"/>
    <property type="match status" value="1"/>
</dbReference>
<evidence type="ECO:0000256" key="5">
    <source>
        <dbReference type="ARBA" id="ARBA00009141"/>
    </source>
</evidence>
<comment type="similarity">
    <text evidence="5">Belongs to the malectin family.</text>
</comment>
<dbReference type="PANTHER" id="PTHR13460">
    <property type="match status" value="1"/>
</dbReference>
<reference evidence="21 22" key="1">
    <citation type="submission" date="2019-02" db="EMBL/GenBank/DDBJ databases">
        <title>Deep-cultivation of Planctomycetes and their phenomic and genomic characterization uncovers novel biology.</title>
        <authorList>
            <person name="Wiegand S."/>
            <person name="Jogler M."/>
            <person name="Boedeker C."/>
            <person name="Pinto D."/>
            <person name="Vollmers J."/>
            <person name="Rivas-Marin E."/>
            <person name="Kohn T."/>
            <person name="Peeters S.H."/>
            <person name="Heuer A."/>
            <person name="Rast P."/>
            <person name="Oberbeckmann S."/>
            <person name="Bunk B."/>
            <person name="Jeske O."/>
            <person name="Meyerdierks A."/>
            <person name="Storesund J.E."/>
            <person name="Kallscheuer N."/>
            <person name="Luecker S."/>
            <person name="Lage O.M."/>
            <person name="Pohl T."/>
            <person name="Merkel B.J."/>
            <person name="Hornburger P."/>
            <person name="Mueller R.-W."/>
            <person name="Bruemmer F."/>
            <person name="Labrenz M."/>
            <person name="Spormann A.M."/>
            <person name="Op den Camp H."/>
            <person name="Overmann J."/>
            <person name="Amann R."/>
            <person name="Jetten M.S.M."/>
            <person name="Mascher T."/>
            <person name="Medema M.H."/>
            <person name="Devos D.P."/>
            <person name="Kaster A.-K."/>
            <person name="Ovreas L."/>
            <person name="Rohde M."/>
            <person name="Galperin M.Y."/>
            <person name="Jogler C."/>
        </authorList>
    </citation>
    <scope>NUCLEOTIDE SEQUENCE [LARGE SCALE GENOMIC DNA]</scope>
    <source>
        <strain evidence="21 22">I41</strain>
    </source>
</reference>
<dbReference type="InterPro" id="IPR053879">
    <property type="entry name" value="HYDIN_VesB_CFA65-like_Ig"/>
</dbReference>
<organism evidence="21 22">
    <name type="scientific">Lacipirellula limnantheis</name>
    <dbReference type="NCBI Taxonomy" id="2528024"/>
    <lineage>
        <taxon>Bacteria</taxon>
        <taxon>Pseudomonadati</taxon>
        <taxon>Planctomycetota</taxon>
        <taxon>Planctomycetia</taxon>
        <taxon>Pirellulales</taxon>
        <taxon>Lacipirellulaceae</taxon>
        <taxon>Lacipirellula</taxon>
    </lineage>
</organism>
<dbReference type="InterPro" id="IPR013783">
    <property type="entry name" value="Ig-like_fold"/>
</dbReference>
<feature type="region of interest" description="Disordered" evidence="18">
    <location>
        <begin position="1527"/>
        <end position="1563"/>
    </location>
</feature>
<evidence type="ECO:0000256" key="1">
    <source>
        <dbReference type="ARBA" id="ARBA00004115"/>
    </source>
</evidence>
<evidence type="ECO:0000256" key="4">
    <source>
        <dbReference type="ARBA" id="ARBA00004613"/>
    </source>
</evidence>
<dbReference type="EMBL" id="CP036339">
    <property type="protein sequence ID" value="QDT72702.1"/>
    <property type="molecule type" value="Genomic_DNA"/>
</dbReference>
<dbReference type="Proteomes" id="UP000317909">
    <property type="component" value="Chromosome"/>
</dbReference>
<dbReference type="InterPro" id="IPR036439">
    <property type="entry name" value="Dockerin_dom_sf"/>
</dbReference>
<dbReference type="InterPro" id="IPR011041">
    <property type="entry name" value="Quinoprot_gluc/sorb_DH_b-prop"/>
</dbReference>
<dbReference type="InterPro" id="IPR008979">
    <property type="entry name" value="Galactose-bd-like_sf"/>
</dbReference>
<feature type="region of interest" description="Disordered" evidence="18">
    <location>
        <begin position="1479"/>
        <end position="1507"/>
    </location>
</feature>
<evidence type="ECO:0000256" key="10">
    <source>
        <dbReference type="ARBA" id="ARBA00022824"/>
    </source>
</evidence>
<evidence type="ECO:0000256" key="18">
    <source>
        <dbReference type="SAM" id="MobiDB-lite"/>
    </source>
</evidence>
<keyword evidence="11" id="KW-0106">Calcium</keyword>
<sequence length="1563" mass="160574">MSVLRRFPGASSRPRQTPFADRQLRFEPLEGRRLLATLFRINAGGPELAGSPAWQADTLAAPSSYSNAAAGGNTGVTAVTAAINLSDPSLPAGTPQALFQTERFDKSGAPNLLWDFPVAPGQYEVRLYFAETWSGAFNNGVRVFDVKIEGATVLDDYDIFADVGANKGVVKSFVVTSDGNLDVDFFRVTQNPAVKGIEILSVSQTAGVLSASTAALDFGSVVAGQSVTLPLTLTNTAPAGAASVTIDPAAAALTPSGLPFAIDWGQPTPVVLAPGQSRQIAVTYAPTTAAIHAATLAIPSSVASSPLQITLSGTAAGPTQISFAKSTLNGAAGLSRPTSLQFGPDGRLYVAQQDGLIRAYTIARSSANHYDVVSVENIALVQQIPNHNDDGALNPAVNTRLVTGLLVAGTAAGPVLYVNSSDPRIGGGASGTDLNLDTNSGIISRLTKNGASWTKLDLVRGLPRSEENHHANGLQLDAATNTLYIAVGGNTNMGAPSNNFSLLPEFALSAAILSVDLNAIGETTYDLPTLDDETRAGAADLNDPFGGNDGRNQARLVPGGPVQVFSPGFRNPYDLLIHSSGQFFTVDNGPNAGWGDVPIGEGPGGTATNGAHEPGVTYGDSLHRITGAGYYGGHPNPTRANVSNTFNSTNPQSPVSVGNPIEGDYRVPGPENGALAVFPESTNGIAEYGSNQFGGAMQGDLLIASFDNTIKRVRVNAAGQVVLNETLFSNVGFRPLDVTSPAAGAFGGTIWVVDVAQNSVTVFEPSSGVGGNPNDLDGDGYSNADEIANGSDPNSPAAVPPDFDVDFVSNLNDPDDDNDALPDVSDRFAIDAANGAATPIGTLYDWENEGASLGGLLGMGFTGLMTNGAADYASLFNPAGVTAGGAAGVFTIDSALAGTAQGPANSQQQAFQFGVNVGGAAAPFVARTSLLGPFSGVTPHAGQEMGFYIGRGDQDNFIQLVISGDDGGSIKLAREVAGAFAVVASQSLAVPASFVELRLTIDPAAHTLQASYAVAGGAAVNLGGAVDVPADWIAGAMAIGLIATDPTASGALPVTWDYLGVEQAPPTVVGDPSAFVLIEGLGGTILTGSTFNTNSFRVANQSTGNVRIQSIRIDARTALLPDLVFDPIGEGGGARFKPFTPDSGAALTGQSGHTYLSPHDTGFDILEIQFNNFDPGEEFTFSIDTDPTSIKGSVDPGPSGAGHVSGLELNGATVTVVYSDGSTQQGQTFRTPASGRASQNTFRAAPLPTPAIAARDVVAPAVVAQANQTIRITGPAGSVARLLQVEASLHLAGVPGGGYDVDPFEANKATKVVKDKTVTIGASGFVDVAVVLTKGEAEGGYNIFTAAIQDAQGRTSDNAPQVLLRYNPVASLVATGPGDFNGDALVDGADFLAWQRALSSPASPGSELADATGEGEVDAQDLAIWQENFGALAAAIESSTFLAEAPLALAATATSDPAWASNPPAAARLITSDLSAQWSAQQSSVSPTRRRSERALTSNQEHAPVSAARRQAADLYFDQLATNQRAAGEWRWIDRQEPVTPPGVPPKEPQPATLVSEDGIQPL</sequence>
<keyword evidence="6" id="KW-0963">Cytoplasm</keyword>
<dbReference type="InterPro" id="IPR021720">
    <property type="entry name" value="Malectin_dom"/>
</dbReference>
<dbReference type="KEGG" id="llh:I41_18840"/>
<comment type="subcellular location">
    <subcellularLocation>
        <location evidence="2">Cell projection</location>
        <location evidence="2">Cilium</location>
    </subcellularLocation>
    <subcellularLocation>
        <location evidence="3">Cytoplasm</location>
    </subcellularLocation>
    <subcellularLocation>
        <location evidence="1">Endoplasmic reticulum membrane</location>
        <topology evidence="1">Single-pass type I membrane protein</topology>
    </subcellularLocation>
    <subcellularLocation>
        <location evidence="4">Secreted</location>
    </subcellularLocation>
</comment>
<keyword evidence="7" id="KW-0964">Secreted</keyword>
<evidence type="ECO:0000313" key="21">
    <source>
        <dbReference type="EMBL" id="QDT72702.1"/>
    </source>
</evidence>
<accession>A0A517TWF5</accession>
<dbReference type="GO" id="GO:0030246">
    <property type="term" value="F:carbohydrate binding"/>
    <property type="evidence" value="ECO:0007669"/>
    <property type="project" value="InterPro"/>
</dbReference>
<dbReference type="Pfam" id="PF22544">
    <property type="entry name" value="HYDIN_VesB_CFA65-like_Ig"/>
    <property type="match status" value="1"/>
</dbReference>
<evidence type="ECO:0000256" key="17">
    <source>
        <dbReference type="ARBA" id="ARBA00023277"/>
    </source>
</evidence>
<dbReference type="Gene3D" id="2.60.120.200">
    <property type="match status" value="1"/>
</dbReference>
<dbReference type="Gene3D" id="1.10.1330.10">
    <property type="entry name" value="Dockerin domain"/>
    <property type="match status" value="1"/>
</dbReference>
<keyword evidence="12" id="KW-1133">Transmembrane helix</keyword>
<evidence type="ECO:0000256" key="6">
    <source>
        <dbReference type="ARBA" id="ARBA00022490"/>
    </source>
</evidence>
<dbReference type="Gene3D" id="2.120.10.30">
    <property type="entry name" value="TolB, C-terminal domain"/>
    <property type="match status" value="1"/>
</dbReference>
<dbReference type="InterPro" id="IPR039155">
    <property type="entry name" value="MLEC"/>
</dbReference>
<dbReference type="InterPro" id="IPR011042">
    <property type="entry name" value="6-blade_b-propeller_TolB-like"/>
</dbReference>
<evidence type="ECO:0000256" key="12">
    <source>
        <dbReference type="ARBA" id="ARBA00022989"/>
    </source>
</evidence>
<proteinExistence type="inferred from homology"/>
<dbReference type="GO" id="GO:0000272">
    <property type="term" value="P:polysaccharide catabolic process"/>
    <property type="evidence" value="ECO:0007669"/>
    <property type="project" value="InterPro"/>
</dbReference>
<feature type="compositionally biased region" description="Pro residues" evidence="18">
    <location>
        <begin position="1539"/>
        <end position="1549"/>
    </location>
</feature>
<feature type="domain" description="HYDIN/VesB/CFA65-like Ig-like" evidence="20">
    <location>
        <begin position="209"/>
        <end position="313"/>
    </location>
</feature>
<evidence type="ECO:0000256" key="3">
    <source>
        <dbReference type="ARBA" id="ARBA00004496"/>
    </source>
</evidence>
<gene>
    <name evidence="21" type="ORF">I41_18840</name>
</gene>
<dbReference type="GO" id="GO:0004553">
    <property type="term" value="F:hydrolase activity, hydrolyzing O-glycosyl compounds"/>
    <property type="evidence" value="ECO:0007669"/>
    <property type="project" value="InterPro"/>
</dbReference>
<keyword evidence="8" id="KW-0812">Transmembrane</keyword>
<evidence type="ECO:0000313" key="22">
    <source>
        <dbReference type="Proteomes" id="UP000317909"/>
    </source>
</evidence>
<keyword evidence="9" id="KW-0732">Signal</keyword>
<feature type="domain" description="Malectin" evidence="19">
    <location>
        <begin position="38"/>
        <end position="190"/>
    </location>
</feature>
<feature type="region of interest" description="Disordered" evidence="18">
    <location>
        <begin position="764"/>
        <end position="800"/>
    </location>
</feature>
<dbReference type="InterPro" id="IPR059100">
    <property type="entry name" value="TSP3_bac"/>
</dbReference>
<keyword evidence="17" id="KW-0119">Carbohydrate metabolism</keyword>
<evidence type="ECO:0000256" key="16">
    <source>
        <dbReference type="ARBA" id="ARBA00023273"/>
    </source>
</evidence>
<evidence type="ECO:0000256" key="9">
    <source>
        <dbReference type="ARBA" id="ARBA00022729"/>
    </source>
</evidence>
<evidence type="ECO:0000256" key="7">
    <source>
        <dbReference type="ARBA" id="ARBA00022525"/>
    </source>
</evidence>
<dbReference type="Gene3D" id="2.60.120.430">
    <property type="entry name" value="Galactose-binding lectin"/>
    <property type="match status" value="1"/>
</dbReference>
<dbReference type="Pfam" id="PF00404">
    <property type="entry name" value="Dockerin_1"/>
    <property type="match status" value="1"/>
</dbReference>
<dbReference type="OrthoDB" id="231432at2"/>
<evidence type="ECO:0000259" key="19">
    <source>
        <dbReference type="Pfam" id="PF11721"/>
    </source>
</evidence>
<evidence type="ECO:0000259" key="20">
    <source>
        <dbReference type="Pfam" id="PF22544"/>
    </source>
</evidence>
<protein>
    <submittedName>
        <fullName evidence="21">Di-glucose binding within endoplasmic reticulum</fullName>
    </submittedName>
</protein>
<keyword evidence="14" id="KW-0472">Membrane</keyword>
<evidence type="ECO:0000256" key="11">
    <source>
        <dbReference type="ARBA" id="ARBA00022837"/>
    </source>
</evidence>
<dbReference type="GO" id="GO:0016020">
    <property type="term" value="C:membrane"/>
    <property type="evidence" value="ECO:0007669"/>
    <property type="project" value="TreeGrafter"/>
</dbReference>
<evidence type="ECO:0000256" key="2">
    <source>
        <dbReference type="ARBA" id="ARBA00004138"/>
    </source>
</evidence>
<evidence type="ECO:0000256" key="14">
    <source>
        <dbReference type="ARBA" id="ARBA00023136"/>
    </source>
</evidence>
<keyword evidence="15" id="KW-0325">Glycoprotein</keyword>
<keyword evidence="16" id="KW-0966">Cell projection</keyword>